<dbReference type="CDD" id="cd06261">
    <property type="entry name" value="TM_PBP2"/>
    <property type="match status" value="1"/>
</dbReference>
<comment type="subcellular location">
    <subcellularLocation>
        <location evidence="1 7">Cell membrane</location>
        <topology evidence="1 7">Multi-pass membrane protein</topology>
    </subcellularLocation>
</comment>
<evidence type="ECO:0000259" key="8">
    <source>
        <dbReference type="PROSITE" id="PS50928"/>
    </source>
</evidence>
<evidence type="ECO:0000313" key="9">
    <source>
        <dbReference type="EMBL" id="HDS10860.1"/>
    </source>
</evidence>
<gene>
    <name evidence="9" type="ORF">ENO04_04520</name>
</gene>
<feature type="transmembrane region" description="Helical" evidence="7">
    <location>
        <begin position="116"/>
        <end position="138"/>
    </location>
</feature>
<dbReference type="InterPro" id="IPR035906">
    <property type="entry name" value="MetI-like_sf"/>
</dbReference>
<feature type="domain" description="ABC transmembrane type-1" evidence="8">
    <location>
        <begin position="85"/>
        <end position="270"/>
    </location>
</feature>
<feature type="transmembrane region" description="Helical" evidence="7">
    <location>
        <begin position="20"/>
        <end position="39"/>
    </location>
</feature>
<name>A0A7C1E303_9CREN</name>
<keyword evidence="5 7" id="KW-1133">Transmembrane helix</keyword>
<feature type="transmembrane region" description="Helical" evidence="7">
    <location>
        <begin position="211"/>
        <end position="227"/>
    </location>
</feature>
<comment type="similarity">
    <text evidence="7">Belongs to the binding-protein-dependent transport system permease family.</text>
</comment>
<keyword evidence="4 7" id="KW-0812">Transmembrane</keyword>
<dbReference type="GO" id="GO:0055085">
    <property type="term" value="P:transmembrane transport"/>
    <property type="evidence" value="ECO:0007669"/>
    <property type="project" value="InterPro"/>
</dbReference>
<proteinExistence type="inferred from homology"/>
<feature type="transmembrane region" description="Helical" evidence="7">
    <location>
        <begin position="79"/>
        <end position="104"/>
    </location>
</feature>
<dbReference type="EMBL" id="DSDY01000139">
    <property type="protein sequence ID" value="HDS10860.1"/>
    <property type="molecule type" value="Genomic_DNA"/>
</dbReference>
<evidence type="ECO:0000256" key="6">
    <source>
        <dbReference type="ARBA" id="ARBA00023136"/>
    </source>
</evidence>
<dbReference type="PANTHER" id="PTHR43386:SF1">
    <property type="entry name" value="D,D-DIPEPTIDE TRANSPORT SYSTEM PERMEASE PROTEIN DDPC-RELATED"/>
    <property type="match status" value="1"/>
</dbReference>
<organism evidence="9">
    <name type="scientific">Fervidicoccus fontis</name>
    <dbReference type="NCBI Taxonomy" id="683846"/>
    <lineage>
        <taxon>Archaea</taxon>
        <taxon>Thermoproteota</taxon>
        <taxon>Thermoprotei</taxon>
        <taxon>Fervidicoccales</taxon>
        <taxon>Fervidicoccaceae</taxon>
        <taxon>Fervidicoccus</taxon>
    </lineage>
</organism>
<keyword evidence="2 7" id="KW-0813">Transport</keyword>
<dbReference type="AlphaFoldDB" id="A0A7C1E303"/>
<dbReference type="InterPro" id="IPR000515">
    <property type="entry name" value="MetI-like"/>
</dbReference>
<evidence type="ECO:0000256" key="3">
    <source>
        <dbReference type="ARBA" id="ARBA00022475"/>
    </source>
</evidence>
<evidence type="ECO:0000256" key="4">
    <source>
        <dbReference type="ARBA" id="ARBA00022692"/>
    </source>
</evidence>
<dbReference type="Gene3D" id="1.10.3720.10">
    <property type="entry name" value="MetI-like"/>
    <property type="match status" value="1"/>
</dbReference>
<dbReference type="PROSITE" id="PS50928">
    <property type="entry name" value="ABC_TM1"/>
    <property type="match status" value="1"/>
</dbReference>
<keyword evidence="6 7" id="KW-0472">Membrane</keyword>
<evidence type="ECO:0000256" key="1">
    <source>
        <dbReference type="ARBA" id="ARBA00004651"/>
    </source>
</evidence>
<accession>A0A7C1E303</accession>
<dbReference type="SUPFAM" id="SSF161098">
    <property type="entry name" value="MetI-like"/>
    <property type="match status" value="1"/>
</dbReference>
<feature type="transmembrane region" description="Helical" evidence="7">
    <location>
        <begin position="144"/>
        <end position="162"/>
    </location>
</feature>
<evidence type="ECO:0000256" key="2">
    <source>
        <dbReference type="ARBA" id="ARBA00022448"/>
    </source>
</evidence>
<protein>
    <submittedName>
        <fullName evidence="9">ABC transporter permease</fullName>
    </submittedName>
</protein>
<keyword evidence="3" id="KW-1003">Cell membrane</keyword>
<dbReference type="Pfam" id="PF00528">
    <property type="entry name" value="BPD_transp_1"/>
    <property type="match status" value="1"/>
</dbReference>
<sequence length="285" mass="31345">MHRVERISNFLATRRIKYGLLLLSALALISLLVLLFSPFDPTETSYYSLAKPLSTSSRGWPFILGTDSLGRDLLTRLSYAFYLDVGVGLVIITISGLIGLSLGLISGFIGGILDSVIMRIMDILISIPGFILAIAIAAALGSSLWNAIFAVAIVSIPIYARLVRGMVLSVKENLFVTAAYEAGVSSFRIMIKHILPHVMPIFITQASMELSNAILYVAGLSFIGLGAQEPTPEWGLMMSVGRKYIREAWWYPVFPGIHMFLTILAFNLIGDGIRDYLDPKRKLRS</sequence>
<dbReference type="PANTHER" id="PTHR43386">
    <property type="entry name" value="OLIGOPEPTIDE TRANSPORT SYSTEM PERMEASE PROTEIN APPC"/>
    <property type="match status" value="1"/>
</dbReference>
<dbReference type="GO" id="GO:0005886">
    <property type="term" value="C:plasma membrane"/>
    <property type="evidence" value="ECO:0007669"/>
    <property type="project" value="UniProtKB-SubCell"/>
</dbReference>
<evidence type="ECO:0000256" key="7">
    <source>
        <dbReference type="RuleBase" id="RU363032"/>
    </source>
</evidence>
<dbReference type="InterPro" id="IPR050366">
    <property type="entry name" value="BP-dependent_transpt_permease"/>
</dbReference>
<evidence type="ECO:0000256" key="5">
    <source>
        <dbReference type="ARBA" id="ARBA00022989"/>
    </source>
</evidence>
<reference evidence="9" key="1">
    <citation type="journal article" date="2020" name="mSystems">
        <title>Genome- and Community-Level Interaction Insights into Carbon Utilization and Element Cycling Functions of Hydrothermarchaeota in Hydrothermal Sediment.</title>
        <authorList>
            <person name="Zhou Z."/>
            <person name="Liu Y."/>
            <person name="Xu W."/>
            <person name="Pan J."/>
            <person name="Luo Z.H."/>
            <person name="Li M."/>
        </authorList>
    </citation>
    <scope>NUCLEOTIDE SEQUENCE [LARGE SCALE GENOMIC DNA]</scope>
    <source>
        <strain evidence="9">SpSt-123</strain>
    </source>
</reference>
<feature type="transmembrane region" description="Helical" evidence="7">
    <location>
        <begin position="248"/>
        <end position="269"/>
    </location>
</feature>
<comment type="caution">
    <text evidence="9">The sequence shown here is derived from an EMBL/GenBank/DDBJ whole genome shotgun (WGS) entry which is preliminary data.</text>
</comment>